<evidence type="ECO:0000313" key="3">
    <source>
        <dbReference type="Proteomes" id="UP001221757"/>
    </source>
</evidence>
<dbReference type="AlphaFoldDB" id="A0AAD7E0Z8"/>
<feature type="region of interest" description="Disordered" evidence="1">
    <location>
        <begin position="72"/>
        <end position="125"/>
    </location>
</feature>
<protein>
    <submittedName>
        <fullName evidence="2">Uncharacterized protein</fullName>
    </submittedName>
</protein>
<comment type="caution">
    <text evidence="2">The sequence shown here is derived from an EMBL/GenBank/DDBJ whole genome shotgun (WGS) entry which is preliminary data.</text>
</comment>
<dbReference type="EMBL" id="JARKIE010000012">
    <property type="protein sequence ID" value="KAJ7703538.1"/>
    <property type="molecule type" value="Genomic_DNA"/>
</dbReference>
<feature type="compositionally biased region" description="Low complexity" evidence="1">
    <location>
        <begin position="97"/>
        <end position="113"/>
    </location>
</feature>
<organism evidence="2 3">
    <name type="scientific">Mycena rosella</name>
    <name type="common">Pink bonnet</name>
    <name type="synonym">Agaricus rosellus</name>
    <dbReference type="NCBI Taxonomy" id="1033263"/>
    <lineage>
        <taxon>Eukaryota</taxon>
        <taxon>Fungi</taxon>
        <taxon>Dikarya</taxon>
        <taxon>Basidiomycota</taxon>
        <taxon>Agaricomycotina</taxon>
        <taxon>Agaricomycetes</taxon>
        <taxon>Agaricomycetidae</taxon>
        <taxon>Agaricales</taxon>
        <taxon>Marasmiineae</taxon>
        <taxon>Mycenaceae</taxon>
        <taxon>Mycena</taxon>
    </lineage>
</organism>
<evidence type="ECO:0000256" key="1">
    <source>
        <dbReference type="SAM" id="MobiDB-lite"/>
    </source>
</evidence>
<gene>
    <name evidence="2" type="ORF">B0H17DRAFT_1127172</name>
</gene>
<name>A0AAD7E0Z8_MYCRO</name>
<keyword evidence="3" id="KW-1185">Reference proteome</keyword>
<reference evidence="2" key="1">
    <citation type="submission" date="2023-03" db="EMBL/GenBank/DDBJ databases">
        <title>Massive genome expansion in bonnet fungi (Mycena s.s.) driven by repeated elements and novel gene families across ecological guilds.</title>
        <authorList>
            <consortium name="Lawrence Berkeley National Laboratory"/>
            <person name="Harder C.B."/>
            <person name="Miyauchi S."/>
            <person name="Viragh M."/>
            <person name="Kuo A."/>
            <person name="Thoen E."/>
            <person name="Andreopoulos B."/>
            <person name="Lu D."/>
            <person name="Skrede I."/>
            <person name="Drula E."/>
            <person name="Henrissat B."/>
            <person name="Morin E."/>
            <person name="Kohler A."/>
            <person name="Barry K."/>
            <person name="LaButti K."/>
            <person name="Morin E."/>
            <person name="Salamov A."/>
            <person name="Lipzen A."/>
            <person name="Mereny Z."/>
            <person name="Hegedus B."/>
            <person name="Baldrian P."/>
            <person name="Stursova M."/>
            <person name="Weitz H."/>
            <person name="Taylor A."/>
            <person name="Grigoriev I.V."/>
            <person name="Nagy L.G."/>
            <person name="Martin F."/>
            <person name="Kauserud H."/>
        </authorList>
    </citation>
    <scope>NUCLEOTIDE SEQUENCE</scope>
    <source>
        <strain evidence="2">CBHHK067</strain>
    </source>
</reference>
<proteinExistence type="predicted"/>
<evidence type="ECO:0000313" key="2">
    <source>
        <dbReference type="EMBL" id="KAJ7703538.1"/>
    </source>
</evidence>
<feature type="compositionally biased region" description="Acidic residues" evidence="1">
    <location>
        <begin position="82"/>
        <end position="96"/>
    </location>
</feature>
<dbReference type="Proteomes" id="UP001221757">
    <property type="component" value="Unassembled WGS sequence"/>
</dbReference>
<sequence length="471" mass="53576">MNFSHHLLRNTHRWRGGEKFSFNRQAFSPALHSKEPYPFVDNLVHQNQCAIHREEHDPVYCGDVSPADSFLLRPVDTSGLSDTEDEEDELTDDDMDTCASSPSRASSLFSSPLIPVPPSREPSPTITEIVNNQAPLLTYAKQDRKPGAALCAEYAKKRALAKRADAHMRILSHQLGYSRRSGHNTRGCEGDDVDGMWTHPQLLEFGLVIHHLEPETLTLLIDKNDYVMAVIAGAPKGRTALWDSIMKHTEQVTRRLYRNGHFDDLGHEETHHPYRIKPHSSNGTEVAYIQQSQAFGMLSAYQNHLFEQIASKLYHEMAKKVQQLADMANLGPAFAKSVFTTSEIAFCDVPNLSRKNPDATFTGGTYGWKKRDRIIFWDGGKVVPLRPRSTVLFPAGSKRFLFVPVHANKMRLIFRQYCHASVMHWIEKGRRLHSDFDLAPQEERNTWKAQQATHGQKMAKLYTKINDVYVF</sequence>
<accession>A0AAD7E0Z8</accession>